<dbReference type="Gene3D" id="3.40.190.10">
    <property type="entry name" value="Periplasmic binding protein-like II"/>
    <property type="match status" value="2"/>
</dbReference>
<keyword evidence="9" id="KW-0407">Ion channel</keyword>
<evidence type="ECO:0000256" key="7">
    <source>
        <dbReference type="ARBA" id="ARBA00023170"/>
    </source>
</evidence>
<evidence type="ECO:0000259" key="11">
    <source>
        <dbReference type="SMART" id="SM00062"/>
    </source>
</evidence>
<keyword evidence="6 10" id="KW-0472">Membrane</keyword>
<dbReference type="Proteomes" id="UP001056708">
    <property type="component" value="Chromosome"/>
</dbReference>
<feature type="transmembrane region" description="Helical" evidence="10">
    <location>
        <begin position="189"/>
        <end position="207"/>
    </location>
</feature>
<dbReference type="PRINTS" id="PR00169">
    <property type="entry name" value="KCHANNEL"/>
</dbReference>
<gene>
    <name evidence="13" type="ORF">NEA10_16530</name>
</gene>
<dbReference type="SMART" id="SM00079">
    <property type="entry name" value="PBPe"/>
    <property type="match status" value="1"/>
</dbReference>
<evidence type="ECO:0000313" key="14">
    <source>
        <dbReference type="Proteomes" id="UP001056708"/>
    </source>
</evidence>
<accession>A0ABY5AND4</accession>
<evidence type="ECO:0000256" key="10">
    <source>
        <dbReference type="SAM" id="Phobius"/>
    </source>
</evidence>
<evidence type="ECO:0000256" key="3">
    <source>
        <dbReference type="ARBA" id="ARBA00022692"/>
    </source>
</evidence>
<evidence type="ECO:0000256" key="8">
    <source>
        <dbReference type="ARBA" id="ARBA00023180"/>
    </source>
</evidence>
<dbReference type="Pfam" id="PF07885">
    <property type="entry name" value="Ion_trans_2"/>
    <property type="match status" value="1"/>
</dbReference>
<dbReference type="SUPFAM" id="SSF81324">
    <property type="entry name" value="Voltage-gated potassium channels"/>
    <property type="match status" value="1"/>
</dbReference>
<keyword evidence="7" id="KW-0675">Receptor</keyword>
<dbReference type="Gene3D" id="1.10.287.70">
    <property type="match status" value="1"/>
</dbReference>
<proteinExistence type="predicted"/>
<keyword evidence="14" id="KW-1185">Reference proteome</keyword>
<dbReference type="Pfam" id="PF00497">
    <property type="entry name" value="SBP_bac_3"/>
    <property type="match status" value="1"/>
</dbReference>
<feature type="domain" description="Ionotropic glutamate receptor C-terminal" evidence="12">
    <location>
        <begin position="10"/>
        <end position="341"/>
    </location>
</feature>
<protein>
    <submittedName>
        <fullName evidence="13">Transporter substrate-binding domain-containing protein</fullName>
    </submittedName>
</protein>
<dbReference type="InterPro" id="IPR001638">
    <property type="entry name" value="Solute-binding_3/MltF_N"/>
</dbReference>
<keyword evidence="5" id="KW-0406">Ion transport</keyword>
<reference evidence="13" key="1">
    <citation type="submission" date="2022-06" db="EMBL/GenBank/DDBJ databases">
        <title>Genome sequence of Phormidium yuhuli AB48 isolated from an industrial photobioreactor environment.</title>
        <authorList>
            <person name="Qiu Y."/>
            <person name="Noonan A.J.C."/>
            <person name="Dofher K."/>
            <person name="Koch M."/>
            <person name="Kieft B."/>
            <person name="Lin X."/>
            <person name="Ziels R.M."/>
            <person name="Hallam S.J."/>
        </authorList>
    </citation>
    <scope>NUCLEOTIDE SEQUENCE</scope>
    <source>
        <strain evidence="13">AB48</strain>
    </source>
</reference>
<evidence type="ECO:0000256" key="6">
    <source>
        <dbReference type="ARBA" id="ARBA00023136"/>
    </source>
</evidence>
<dbReference type="InterPro" id="IPR001320">
    <property type="entry name" value="Iontro_rcpt_C"/>
</dbReference>
<evidence type="ECO:0000313" key="13">
    <source>
        <dbReference type="EMBL" id="USR90428.1"/>
    </source>
</evidence>
<dbReference type="SMART" id="SM00062">
    <property type="entry name" value="PBPb"/>
    <property type="match status" value="1"/>
</dbReference>
<keyword evidence="4 10" id="KW-1133">Transmembrane helix</keyword>
<organism evidence="13 14">
    <name type="scientific">Phormidium yuhuli AB48</name>
    <dbReference type="NCBI Taxonomy" id="2940671"/>
    <lineage>
        <taxon>Bacteria</taxon>
        <taxon>Bacillati</taxon>
        <taxon>Cyanobacteriota</taxon>
        <taxon>Cyanophyceae</taxon>
        <taxon>Oscillatoriophycideae</taxon>
        <taxon>Oscillatoriales</taxon>
        <taxon>Oscillatoriaceae</taxon>
        <taxon>Phormidium</taxon>
        <taxon>Phormidium yuhuli</taxon>
    </lineage>
</organism>
<sequence>MTPTVNDGNSLQVVTRLLPPLVMEENRQYQGFVIDLWREITRRLNWSYEIEVAGNVNDLLDAVELGQADLGIGGISITAEREDRLDFSQPILEAGLQILVSQQYISLWGQLQRITLGIILSRAFYAGIGVFVMILLLVAHLVWLLEHRHNPDFPPRYRVGIWEAFWWAAVTVTTVGYGDKTPKRPLGKLVALLWMCAGYFVFGYFIASMTTIFTVDGLQSAIRSLDDLRGRPVATVQATTAAEFLANTRTIPMEYGNPEQMYEALRRGDVAAIVYDAPVLQHYANHEGKGDVKLVGSVFQRQFYGFALPPESPYRTPVNVTLLETIEDGTYERLREFWFGEED</sequence>
<evidence type="ECO:0000256" key="9">
    <source>
        <dbReference type="ARBA" id="ARBA00023303"/>
    </source>
</evidence>
<feature type="domain" description="Solute-binding protein family 3/N-terminal" evidence="11">
    <location>
        <begin position="10"/>
        <end position="342"/>
    </location>
</feature>
<evidence type="ECO:0000256" key="1">
    <source>
        <dbReference type="ARBA" id="ARBA00004141"/>
    </source>
</evidence>
<dbReference type="RefSeq" id="WP_252662457.1">
    <property type="nucleotide sequence ID" value="NZ_CP098611.1"/>
</dbReference>
<feature type="transmembrane region" description="Helical" evidence="10">
    <location>
        <begin position="157"/>
        <end position="177"/>
    </location>
</feature>
<evidence type="ECO:0000259" key="12">
    <source>
        <dbReference type="SMART" id="SM00079"/>
    </source>
</evidence>
<keyword evidence="8" id="KW-0325">Glycoprotein</keyword>
<comment type="subcellular location">
    <subcellularLocation>
        <location evidence="1">Membrane</location>
        <topology evidence="1">Multi-pass membrane protein</topology>
    </subcellularLocation>
</comment>
<dbReference type="SUPFAM" id="SSF53850">
    <property type="entry name" value="Periplasmic binding protein-like II"/>
    <property type="match status" value="1"/>
</dbReference>
<feature type="transmembrane region" description="Helical" evidence="10">
    <location>
        <begin position="123"/>
        <end position="145"/>
    </location>
</feature>
<evidence type="ECO:0000256" key="2">
    <source>
        <dbReference type="ARBA" id="ARBA00022448"/>
    </source>
</evidence>
<dbReference type="InterPro" id="IPR015683">
    <property type="entry name" value="Ionotropic_Glu_rcpt"/>
</dbReference>
<keyword evidence="3 10" id="KW-0812">Transmembrane</keyword>
<evidence type="ECO:0000256" key="4">
    <source>
        <dbReference type="ARBA" id="ARBA00022989"/>
    </source>
</evidence>
<dbReference type="InterPro" id="IPR013099">
    <property type="entry name" value="K_chnl_dom"/>
</dbReference>
<dbReference type="EMBL" id="CP098611">
    <property type="protein sequence ID" value="USR90428.1"/>
    <property type="molecule type" value="Genomic_DNA"/>
</dbReference>
<keyword evidence="2" id="KW-0813">Transport</keyword>
<evidence type="ECO:0000256" key="5">
    <source>
        <dbReference type="ARBA" id="ARBA00023065"/>
    </source>
</evidence>
<name>A0ABY5AND4_9CYAN</name>
<dbReference type="PANTHER" id="PTHR18966">
    <property type="entry name" value="IONOTROPIC GLUTAMATE RECEPTOR"/>
    <property type="match status" value="1"/>
</dbReference>